<dbReference type="PANTHER" id="PTHR15922:SF2">
    <property type="entry name" value="NBAS SUBUNIT OF NRZ TETHERING COMPLEX"/>
    <property type="match status" value="1"/>
</dbReference>
<keyword evidence="3" id="KW-0256">Endoplasmic reticulum</keyword>
<evidence type="ECO:0000256" key="4">
    <source>
        <dbReference type="ARBA" id="ARBA00022927"/>
    </source>
</evidence>
<name>A0A1Y2CXP8_9FUNG</name>
<keyword evidence="2" id="KW-0813">Transport</keyword>
<evidence type="ECO:0000256" key="1">
    <source>
        <dbReference type="ARBA" id="ARBA00004240"/>
    </source>
</evidence>
<comment type="subcellular location">
    <subcellularLocation>
        <location evidence="1">Endoplasmic reticulum</location>
    </subcellularLocation>
</comment>
<comment type="caution">
    <text evidence="6">The sequence shown here is derived from an EMBL/GenBank/DDBJ whole genome shotgun (WGS) entry which is preliminary data.</text>
</comment>
<dbReference type="GO" id="GO:0006890">
    <property type="term" value="P:retrograde vesicle-mediated transport, Golgi to endoplasmic reticulum"/>
    <property type="evidence" value="ECO:0007669"/>
    <property type="project" value="InterPro"/>
</dbReference>
<proteinExistence type="predicted"/>
<organism evidence="6 7">
    <name type="scientific">Rhizoclosmatium globosum</name>
    <dbReference type="NCBI Taxonomy" id="329046"/>
    <lineage>
        <taxon>Eukaryota</taxon>
        <taxon>Fungi</taxon>
        <taxon>Fungi incertae sedis</taxon>
        <taxon>Chytridiomycota</taxon>
        <taxon>Chytridiomycota incertae sedis</taxon>
        <taxon>Chytridiomycetes</taxon>
        <taxon>Chytridiales</taxon>
        <taxon>Chytriomycetaceae</taxon>
        <taxon>Rhizoclosmatium</taxon>
    </lineage>
</organism>
<dbReference type="Pfam" id="PF08314">
    <property type="entry name" value="Sec39"/>
    <property type="match status" value="1"/>
</dbReference>
<dbReference type="OrthoDB" id="27490at2759"/>
<sequence>MHFDQPIRLNADVDVGRRHVSLPENAGSKAGPFGTVTAGEGEGDGEGDFEVGFGAQSLLSLLQPSLVTSLPQTARTLLSVIASNSQVHSALLSSSPNTGAVGIVRINSLELRAPHSLALPLVLPLPISSTAFTLISWSLDGLLVAVAAQDGSIRIASLSGDPVALIESTFDDNDSVAAVNPFAAIVFVPHLNADDPSAYCILAVSYTGGLRMFYFNYIPSTSSVSLHPANFWRQTPHRINSRAPVAAIYIGDIVPLVGDVKLIANDRLLVSGLNGNKEPVVHIFRLHLNVPPFLSACSPGIPTPLDVTAEISNLIQPQTSSMWENMADLLADLYVHAFESTKESISMPLKRMCTKTSISPNQSQVLTLALDGGVTVWNVRGEIPTITCQHTPSEIDAYRKSLDSINAHNGSLARLVGVEWWSESTVVFLFSDGLFLITTLPLSPQSQPLYTSYFNAPTISVWASKQIYILEKSSLSPPKGPRSSELLSRYLLDPPTQSLSGLSHVLDVFANIKLTESEVLSTVIHHSTSQQSVDLRLALGDYETAQQLCSIYKLDSDIIYKDMFLYSDGGIKLLNSIHDTSWVMDACFYFSPKDNARSVREKLMAVLDRTERVSLSAVEEEVEEILLGEETSDQINRPVSNLDLVLYRVKAIKYLDRLDTFEAIQETGVIPFKKPFKKRKVDDESIFSDIFMLFCETNLVLVASWHASKANIKALEILFAKHSAELVPYRFMITSHIPVAMDLEKVQNILPKCSLAGDREAVWWPSPRPWRRKLDWTEVNSSIEEFLREFTQIDEKDQSPFSSKWKPMPISPVDGAIVTAWYLEKAFEIEDDFCDTEMALTFLSAASGDGYFVKGLEASISELRALNDLLQEDDVGSLGMLSLADLKRMPVDEIIDTLLEPVINQPDLFCHRIKKVVVPILKRAEETGSTSLSDSVLDSYIRDLASRQSETCIRVFETQALHRDCLSLAGMILNCAYAVQASDSSFVILTRFLKCIPSISSISTTVRLDTTPSSNGWDNDFEDESHEDLPAVIDSRAIDLCARIDLFEARLEAIELLQKYGIFVSLEYLSSPEFQAVGVKSLMAVKMARYYAADEVQQQGGFSDEKWKTLGIDLTCLLDLRIFADVNRNPVIKEFLKVILHEGRFSLAKQLIESNNNAPLIDPVAIEELVLECAKELYDNADVSDSSQVDLKLAAECLKVVPATAKIQVEQCLIDATHQILKVCSALSVPAPLPLQIRLNSNRMDIISSLVYSTNSPKSIDMKLLLDIGRKLNGIDSLSAQQKKVDMAVRGIVANWALDRNDPKYAVKICEEMMEAILSDQRSFKREFTKLCRSDESWLICVRLLRQVGEELDPVFRSRLVGFILEHSESGSMLEILDLIRATKIGHSLGHGSDLISLNYSDCLDFVYGMLVELPSSESSKVVNSGHQLSTHDFYGGCAMQNGCSAYMFQTSVQIPTEKRSLSELYVNINHVLTCKRIFERRRGVELVDQSDSLLNYFLTLAQEHYRSGEIESALLILLDIKDDSLVRDFFDSLEPTRSHDMLAMYFFSLRTFLQLVPTMDQPKLLPKLINLPPIPLLQSMDSAFIRDAAFSAGENSCPFRSLQAAASFSSRTKSSKNGQVASRIIAEANADEIEFNSNEVYRKDVILTLARGFNESRILNDVFTVVDSFGVSPSLLALEHICWLFTAKNVPTETLNAALSEFGSLVTDDDVSQLHHLKLNVVATNDDPRIALYYSYLAHRHADNETLASQLRSRNSLIQALAMSQSRIFGAVTLEKIIASNYFEVEVLAEYYSSLLRKNISLSSFQELVDLIPSLRKLVYLDIFSDEVTHLQSQTPSASTCESLYSVLCETLVDMKLKSVDFEYQDEEIILSDFDELCVLVEYASSNSIRKILASYVIGDESIFAPIEQRLRLVIRCIEILPSNSIMSHELQDILRHLQLIEELYRHNDIMGSERIPLERVQQFDSSFGDGIDANVILCMKMVIAGSSPSLIFQTCQLLTARFDTVLDFSANQIYTDTILAIVGVPRLEFHEKAFRNDVENAGDALARLFQSTFSNLPSTDRQLKSSGFDENGWDEDDIEFLDANYEKVDSLEGFLNTLRESLHAVIVDVIYHRRDVVPPDVRLSVISLMKLHFGPGDIEEPQIQTARIESVAKNVWNLEISESDTTDVKLFMTLFDKLLSLSSTEAHCDGLLQIMESLSPEFLPEKILTKYAHEMILKAAESKSYTLLMQLRLSVKYGPFDEITESEVLEVLKAQNTPTSTLEWIKHSLMSSEDRIALLCKAPLLRISSLSFGKMDPFLHLLILGNSYSCDVVTTELWPNIVMTLSSKIASPQHLVDSYEFLLNITIIDLIVGGYSLAAFDLVLNVFKIRKDVLGSDGTVEFVLKGFLRRVGTGVTAVGVLNKDEITSTDGFDGIMECDFVRKLKEVSSLRVKGESEGTRVLAALAALNH</sequence>
<reference evidence="6 7" key="1">
    <citation type="submission" date="2016-07" db="EMBL/GenBank/DDBJ databases">
        <title>Pervasive Adenine N6-methylation of Active Genes in Fungi.</title>
        <authorList>
            <consortium name="DOE Joint Genome Institute"/>
            <person name="Mondo S.J."/>
            <person name="Dannebaum R.O."/>
            <person name="Kuo R.C."/>
            <person name="Labutti K."/>
            <person name="Haridas S."/>
            <person name="Kuo A."/>
            <person name="Salamov A."/>
            <person name="Ahrendt S.R."/>
            <person name="Lipzen A."/>
            <person name="Sullivan W."/>
            <person name="Andreopoulos W.B."/>
            <person name="Clum A."/>
            <person name="Lindquist E."/>
            <person name="Daum C."/>
            <person name="Ramamoorthy G.K."/>
            <person name="Gryganskyi A."/>
            <person name="Culley D."/>
            <person name="Magnuson J.K."/>
            <person name="James T.Y."/>
            <person name="O'Malley M.A."/>
            <person name="Stajich J.E."/>
            <person name="Spatafora J.W."/>
            <person name="Visel A."/>
            <person name="Grigoriev I.V."/>
        </authorList>
    </citation>
    <scope>NUCLEOTIDE SEQUENCE [LARGE SCALE GENOMIC DNA]</scope>
    <source>
        <strain evidence="6 7">JEL800</strain>
    </source>
</reference>
<dbReference type="GO" id="GO:0015031">
    <property type="term" value="P:protein transport"/>
    <property type="evidence" value="ECO:0007669"/>
    <property type="project" value="UniProtKB-KW"/>
</dbReference>
<feature type="domain" description="Sec39" evidence="5">
    <location>
        <begin position="700"/>
        <end position="1341"/>
    </location>
</feature>
<evidence type="ECO:0000313" key="7">
    <source>
        <dbReference type="Proteomes" id="UP000193642"/>
    </source>
</evidence>
<dbReference type="GO" id="GO:0070939">
    <property type="term" value="C:Dsl1/NZR complex"/>
    <property type="evidence" value="ECO:0007669"/>
    <property type="project" value="TreeGrafter"/>
</dbReference>
<protein>
    <recommendedName>
        <fullName evidence="5">Sec39 domain-containing protein</fullName>
    </recommendedName>
</protein>
<dbReference type="GO" id="GO:0000149">
    <property type="term" value="F:SNARE binding"/>
    <property type="evidence" value="ECO:0007669"/>
    <property type="project" value="TreeGrafter"/>
</dbReference>
<accession>A0A1Y2CXP8</accession>
<dbReference type="Proteomes" id="UP000193642">
    <property type="component" value="Unassembled WGS sequence"/>
</dbReference>
<keyword evidence="7" id="KW-1185">Reference proteome</keyword>
<dbReference type="InterPro" id="IPR013244">
    <property type="entry name" value="Sec39_domain"/>
</dbReference>
<evidence type="ECO:0000256" key="3">
    <source>
        <dbReference type="ARBA" id="ARBA00022824"/>
    </source>
</evidence>
<evidence type="ECO:0000259" key="5">
    <source>
        <dbReference type="Pfam" id="PF08314"/>
    </source>
</evidence>
<evidence type="ECO:0000313" key="6">
    <source>
        <dbReference type="EMBL" id="ORY51800.1"/>
    </source>
</evidence>
<dbReference type="PANTHER" id="PTHR15922">
    <property type="entry name" value="NEUROBLASTOMA-AMPLIFIED SEQUENCE"/>
    <property type="match status" value="1"/>
</dbReference>
<dbReference type="EMBL" id="MCGO01000004">
    <property type="protein sequence ID" value="ORY51800.1"/>
    <property type="molecule type" value="Genomic_DNA"/>
</dbReference>
<dbReference type="SUPFAM" id="SSF50978">
    <property type="entry name" value="WD40 repeat-like"/>
    <property type="match status" value="1"/>
</dbReference>
<dbReference type="InterPro" id="IPR036322">
    <property type="entry name" value="WD40_repeat_dom_sf"/>
</dbReference>
<dbReference type="STRING" id="329046.A0A1Y2CXP8"/>
<evidence type="ECO:0000256" key="2">
    <source>
        <dbReference type="ARBA" id="ARBA00022448"/>
    </source>
</evidence>
<keyword evidence="4" id="KW-0653">Protein transport</keyword>
<gene>
    <name evidence="6" type="ORF">BCR33DRAFT_711998</name>
</gene>